<keyword evidence="1" id="KW-0732">Signal</keyword>
<evidence type="ECO:0000313" key="2">
    <source>
        <dbReference type="EMBL" id="MEJ8849656.1"/>
    </source>
</evidence>
<comment type="caution">
    <text evidence="2">The sequence shown here is derived from an EMBL/GenBank/DDBJ whole genome shotgun (WGS) entry which is preliminary data.</text>
</comment>
<dbReference type="EMBL" id="JBBKZT010000011">
    <property type="protein sequence ID" value="MEJ8849656.1"/>
    <property type="molecule type" value="Genomic_DNA"/>
</dbReference>
<reference evidence="2 3" key="1">
    <citation type="submission" date="2024-03" db="EMBL/GenBank/DDBJ databases">
        <title>Novel species of the genus Variovorax.</title>
        <authorList>
            <person name="Liu Q."/>
            <person name="Xin Y.-H."/>
        </authorList>
    </citation>
    <scope>NUCLEOTIDE SEQUENCE [LARGE SCALE GENOMIC DNA]</scope>
    <source>
        <strain evidence="2 3">KACC 18900</strain>
    </source>
</reference>
<evidence type="ECO:0000313" key="3">
    <source>
        <dbReference type="Proteomes" id="UP001385892"/>
    </source>
</evidence>
<feature type="chain" id="PRO_5046552700" evidence="1">
    <location>
        <begin position="29"/>
        <end position="50"/>
    </location>
</feature>
<keyword evidence="3" id="KW-1185">Reference proteome</keyword>
<feature type="signal peptide" evidence="1">
    <location>
        <begin position="1"/>
        <end position="28"/>
    </location>
</feature>
<proteinExistence type="predicted"/>
<protein>
    <submittedName>
        <fullName evidence="2">HHHH-motif protein</fullName>
    </submittedName>
</protein>
<dbReference type="Proteomes" id="UP001385892">
    <property type="component" value="Unassembled WGS sequence"/>
</dbReference>
<dbReference type="RefSeq" id="WP_340344779.1">
    <property type="nucleotide sequence ID" value="NZ_JBBKZT010000011.1"/>
</dbReference>
<dbReference type="NCBIfam" id="NF040554">
    <property type="entry name" value="mini_HHHH"/>
    <property type="match status" value="1"/>
</dbReference>
<gene>
    <name evidence="2" type="ORF">WKW82_23625</name>
</gene>
<evidence type="ECO:0000256" key="1">
    <source>
        <dbReference type="SAM" id="SignalP"/>
    </source>
</evidence>
<name>A0ABU8WQ27_9BURK</name>
<organism evidence="2 3">
    <name type="scientific">Variovorax rhizosphaerae</name>
    <dbReference type="NCBI Taxonomy" id="1836200"/>
    <lineage>
        <taxon>Bacteria</taxon>
        <taxon>Pseudomonadati</taxon>
        <taxon>Pseudomonadota</taxon>
        <taxon>Betaproteobacteria</taxon>
        <taxon>Burkholderiales</taxon>
        <taxon>Comamonadaceae</taxon>
        <taxon>Variovorax</taxon>
    </lineage>
</organism>
<accession>A0ABU8WQ27</accession>
<sequence length="50" mass="5365">MKHIKQLILAGVFALVGVAMLAPATASAAKSKKCHWDKKTGTMVCQRPAR</sequence>